<dbReference type="GO" id="GO:0005829">
    <property type="term" value="C:cytosol"/>
    <property type="evidence" value="ECO:0007669"/>
    <property type="project" value="TreeGrafter"/>
</dbReference>
<evidence type="ECO:0000259" key="14">
    <source>
        <dbReference type="PROSITE" id="PS50972"/>
    </source>
</evidence>
<protein>
    <recommendedName>
        <fullName evidence="6 13">Dihydropteroate synthase</fullName>
        <shortName evidence="13">DHPS</shortName>
        <ecNumber evidence="5 13">2.5.1.15</ecNumber>
    </recommendedName>
    <alternativeName>
        <fullName evidence="11 13">Dihydropteroate pyrophosphorylase</fullName>
    </alternativeName>
</protein>
<sequence>MSLSDTLKITCGSFELDYSKKTLIMGILNVTPDSFSDGGKYNRVDAALKHAEQMVKDGADVLDIGGESTRPNYERISDEEEIERVAPIIEAISRNIQVPISIDTYKSRVAEEAVKAGAHILNDIWGAKADTMMASVAAKYQVPIILMHNREKMDYRHFVRDVLQDLFESITIVKKAGVQDENIILDPGIGFAKDLKLNLEMMRNLDKLVSLGYPVLLATSRKSMIGHVLDLPPSERVEGTAATICNGIQQGCQMVRVHDVKEMARTAKMMDALLGKGDFNG</sequence>
<evidence type="ECO:0000256" key="3">
    <source>
        <dbReference type="ARBA" id="ARBA00004763"/>
    </source>
</evidence>
<dbReference type="InterPro" id="IPR006390">
    <property type="entry name" value="DHP_synth_dom"/>
</dbReference>
<dbReference type="RefSeq" id="WP_098177754.1">
    <property type="nucleotide sequence ID" value="NZ_JBHUBC010000028.1"/>
</dbReference>
<reference evidence="15 16" key="1">
    <citation type="submission" date="2017-09" db="EMBL/GenBank/DDBJ databases">
        <title>Large-scale bioinformatics analysis of Bacillus genomes uncovers conserved roles of natural products in bacterial physiology.</title>
        <authorList>
            <consortium name="Agbiome Team Llc"/>
            <person name="Bleich R.M."/>
            <person name="Kirk G.J."/>
            <person name="Santa Maria K.C."/>
            <person name="Allen S.E."/>
            <person name="Farag S."/>
            <person name="Shank E.A."/>
            <person name="Bowers A."/>
        </authorList>
    </citation>
    <scope>NUCLEOTIDE SEQUENCE [LARGE SCALE GENOMIC DNA]</scope>
    <source>
        <strain evidence="15 16">AFS003229</strain>
    </source>
</reference>
<comment type="cofactor">
    <cofactor evidence="2 13">
        <name>Mg(2+)</name>
        <dbReference type="ChEBI" id="CHEBI:18420"/>
    </cofactor>
</comment>
<comment type="catalytic activity">
    <reaction evidence="1">
        <text>(7,8-dihydropterin-6-yl)methyl diphosphate + 4-aminobenzoate = 7,8-dihydropteroate + diphosphate</text>
        <dbReference type="Rhea" id="RHEA:19949"/>
        <dbReference type="ChEBI" id="CHEBI:17836"/>
        <dbReference type="ChEBI" id="CHEBI:17839"/>
        <dbReference type="ChEBI" id="CHEBI:33019"/>
        <dbReference type="ChEBI" id="CHEBI:72950"/>
        <dbReference type="EC" id="2.5.1.15"/>
    </reaction>
</comment>
<dbReference type="AlphaFoldDB" id="A0AAX0RZJ1"/>
<feature type="domain" description="Pterin-binding" evidence="14">
    <location>
        <begin position="22"/>
        <end position="271"/>
    </location>
</feature>
<dbReference type="EC" id="2.5.1.15" evidence="5 13"/>
<keyword evidence="8 13" id="KW-0479">Metal-binding</keyword>
<evidence type="ECO:0000256" key="10">
    <source>
        <dbReference type="ARBA" id="ARBA00022909"/>
    </source>
</evidence>
<evidence type="ECO:0000256" key="13">
    <source>
        <dbReference type="RuleBase" id="RU361205"/>
    </source>
</evidence>
<evidence type="ECO:0000256" key="11">
    <source>
        <dbReference type="ARBA" id="ARBA00030193"/>
    </source>
</evidence>
<dbReference type="InterPro" id="IPR000489">
    <property type="entry name" value="Pterin-binding_dom"/>
</dbReference>
<dbReference type="PROSITE" id="PS00793">
    <property type="entry name" value="DHPS_2"/>
    <property type="match status" value="1"/>
</dbReference>
<evidence type="ECO:0000256" key="2">
    <source>
        <dbReference type="ARBA" id="ARBA00001946"/>
    </source>
</evidence>
<comment type="similarity">
    <text evidence="4 13">Belongs to the DHPS family.</text>
</comment>
<organism evidence="15 16">
    <name type="scientific">Peribacillus butanolivorans</name>
    <dbReference type="NCBI Taxonomy" id="421767"/>
    <lineage>
        <taxon>Bacteria</taxon>
        <taxon>Bacillati</taxon>
        <taxon>Bacillota</taxon>
        <taxon>Bacilli</taxon>
        <taxon>Bacillales</taxon>
        <taxon>Bacillaceae</taxon>
        <taxon>Peribacillus</taxon>
    </lineage>
</organism>
<keyword evidence="10 13" id="KW-0289">Folate biosynthesis</keyword>
<evidence type="ECO:0000256" key="1">
    <source>
        <dbReference type="ARBA" id="ARBA00000012"/>
    </source>
</evidence>
<evidence type="ECO:0000256" key="7">
    <source>
        <dbReference type="ARBA" id="ARBA00022679"/>
    </source>
</evidence>
<proteinExistence type="inferred from homology"/>
<dbReference type="GO" id="GO:0046872">
    <property type="term" value="F:metal ion binding"/>
    <property type="evidence" value="ECO:0007669"/>
    <property type="project" value="UniProtKB-KW"/>
</dbReference>
<dbReference type="Gene3D" id="3.20.20.20">
    <property type="entry name" value="Dihydropteroate synthase-like"/>
    <property type="match status" value="1"/>
</dbReference>
<dbReference type="NCBIfam" id="TIGR01496">
    <property type="entry name" value="DHPS"/>
    <property type="match status" value="1"/>
</dbReference>
<dbReference type="PROSITE" id="PS50972">
    <property type="entry name" value="PTERIN_BINDING"/>
    <property type="match status" value="1"/>
</dbReference>
<dbReference type="Pfam" id="PF00809">
    <property type="entry name" value="Pterin_bind"/>
    <property type="match status" value="1"/>
</dbReference>
<evidence type="ECO:0000256" key="5">
    <source>
        <dbReference type="ARBA" id="ARBA00012458"/>
    </source>
</evidence>
<dbReference type="InterPro" id="IPR011005">
    <property type="entry name" value="Dihydropteroate_synth-like_sf"/>
</dbReference>
<evidence type="ECO:0000313" key="16">
    <source>
        <dbReference type="Proteomes" id="UP000220106"/>
    </source>
</evidence>
<dbReference type="GO" id="GO:0004156">
    <property type="term" value="F:dihydropteroate synthase activity"/>
    <property type="evidence" value="ECO:0007669"/>
    <property type="project" value="UniProtKB-EC"/>
</dbReference>
<evidence type="ECO:0000256" key="12">
    <source>
        <dbReference type="ARBA" id="ARBA00053449"/>
    </source>
</evidence>
<dbReference type="PANTHER" id="PTHR20941:SF1">
    <property type="entry name" value="FOLIC ACID SYNTHESIS PROTEIN FOL1"/>
    <property type="match status" value="1"/>
</dbReference>
<dbReference type="InterPro" id="IPR045031">
    <property type="entry name" value="DHP_synth-like"/>
</dbReference>
<dbReference type="FunFam" id="3.20.20.20:FF:000006">
    <property type="entry name" value="Dihydropteroate synthase"/>
    <property type="match status" value="1"/>
</dbReference>
<evidence type="ECO:0000256" key="4">
    <source>
        <dbReference type="ARBA" id="ARBA00009503"/>
    </source>
</evidence>
<gene>
    <name evidence="15" type="primary">folP</name>
    <name evidence="15" type="ORF">CN689_24540</name>
</gene>
<dbReference type="GO" id="GO:0046654">
    <property type="term" value="P:tetrahydrofolate biosynthetic process"/>
    <property type="evidence" value="ECO:0007669"/>
    <property type="project" value="TreeGrafter"/>
</dbReference>
<comment type="function">
    <text evidence="12 13">Catalyzes the condensation of para-aminobenzoate (pABA) with 6-hydroxymethyl-7,8-dihydropterin diphosphate (DHPt-PP) to form 7,8-dihydropteroate (H2Pte), the immediate precursor of folate derivatives.</text>
</comment>
<keyword evidence="7 13" id="KW-0808">Transferase</keyword>
<evidence type="ECO:0000256" key="8">
    <source>
        <dbReference type="ARBA" id="ARBA00022723"/>
    </source>
</evidence>
<accession>A0AAX0RZJ1</accession>
<evidence type="ECO:0000256" key="6">
    <source>
        <dbReference type="ARBA" id="ARBA00016919"/>
    </source>
</evidence>
<dbReference type="CDD" id="cd00739">
    <property type="entry name" value="DHPS"/>
    <property type="match status" value="1"/>
</dbReference>
<dbReference type="Proteomes" id="UP000220106">
    <property type="component" value="Unassembled WGS sequence"/>
</dbReference>
<name>A0AAX0RZJ1_9BACI</name>
<evidence type="ECO:0000256" key="9">
    <source>
        <dbReference type="ARBA" id="ARBA00022842"/>
    </source>
</evidence>
<dbReference type="SUPFAM" id="SSF51717">
    <property type="entry name" value="Dihydropteroate synthetase-like"/>
    <property type="match status" value="1"/>
</dbReference>
<dbReference type="GO" id="GO:0046656">
    <property type="term" value="P:folic acid biosynthetic process"/>
    <property type="evidence" value="ECO:0007669"/>
    <property type="project" value="UniProtKB-KW"/>
</dbReference>
<comment type="pathway">
    <text evidence="3 13">Cofactor biosynthesis; tetrahydrofolate biosynthesis; 7,8-dihydrofolate from 2-amino-4-hydroxy-6-hydroxymethyl-7,8-dihydropteridine diphosphate and 4-aminobenzoate: step 1/2.</text>
</comment>
<dbReference type="PROSITE" id="PS00792">
    <property type="entry name" value="DHPS_1"/>
    <property type="match status" value="1"/>
</dbReference>
<evidence type="ECO:0000313" key="15">
    <source>
        <dbReference type="EMBL" id="PEJ26853.1"/>
    </source>
</evidence>
<comment type="caution">
    <text evidence="15">The sequence shown here is derived from an EMBL/GenBank/DDBJ whole genome shotgun (WGS) entry which is preliminary data.</text>
</comment>
<dbReference type="PANTHER" id="PTHR20941">
    <property type="entry name" value="FOLATE SYNTHESIS PROTEINS"/>
    <property type="match status" value="1"/>
</dbReference>
<dbReference type="EMBL" id="NUEQ01000105">
    <property type="protein sequence ID" value="PEJ26853.1"/>
    <property type="molecule type" value="Genomic_DNA"/>
</dbReference>
<keyword evidence="9 13" id="KW-0460">Magnesium</keyword>